<gene>
    <name evidence="2" type="ORF">CYU10_000249</name>
</gene>
<feature type="transmembrane region" description="Helical" evidence="1">
    <location>
        <begin position="6"/>
        <end position="22"/>
    </location>
</feature>
<evidence type="ECO:0000256" key="1">
    <source>
        <dbReference type="SAM" id="Phobius"/>
    </source>
</evidence>
<organism evidence="2 3">
    <name type="scientific">Lactococcus lactis subsp. lactis</name>
    <name type="common">Streptococcus lactis</name>
    <dbReference type="NCBI Taxonomy" id="1360"/>
    <lineage>
        <taxon>Bacteria</taxon>
        <taxon>Bacillati</taxon>
        <taxon>Bacillota</taxon>
        <taxon>Bacilli</taxon>
        <taxon>Lactobacillales</taxon>
        <taxon>Streptococcaceae</taxon>
        <taxon>Lactococcus</taxon>
    </lineage>
</organism>
<comment type="caution">
    <text evidence="2">The sequence shown here is derived from an EMBL/GenBank/DDBJ whole genome shotgun (WGS) entry which is preliminary data.</text>
</comment>
<evidence type="ECO:0000313" key="2">
    <source>
        <dbReference type="EMBL" id="PUA16128.1"/>
    </source>
</evidence>
<dbReference type="AlphaFoldDB" id="A0A2R7Y026"/>
<name>A0A2R7Y026_LACLL</name>
<keyword evidence="1" id="KW-0472">Membrane</keyword>
<dbReference type="Proteomes" id="UP000234865">
    <property type="component" value="Unassembled WGS sequence"/>
</dbReference>
<reference evidence="3" key="1">
    <citation type="submission" date="2016-08" db="EMBL/GenBank/DDBJ databases">
        <title>Comparative genomics of Lactococcus lactis strain WFLU12 isolated from the gastrointestinal tract of wild olive flounder (Paralichythys olivaceus).</title>
        <authorList>
            <person name="Nguyen T.L."/>
            <person name="Kim D.-H."/>
        </authorList>
    </citation>
    <scope>NUCLEOTIDE SEQUENCE [LARGE SCALE GENOMIC DNA]</scope>
    <source>
        <strain evidence="3">WFLU12</strain>
    </source>
</reference>
<proteinExistence type="predicted"/>
<accession>A0A2R7Y026</accession>
<keyword evidence="1" id="KW-1133">Transmembrane helix</keyword>
<evidence type="ECO:0000313" key="3">
    <source>
        <dbReference type="Proteomes" id="UP000234865"/>
    </source>
</evidence>
<dbReference type="EMBL" id="PKRZ01000001">
    <property type="protein sequence ID" value="PUA16128.1"/>
    <property type="molecule type" value="Genomic_DNA"/>
</dbReference>
<protein>
    <submittedName>
        <fullName evidence="2">Uncharacterized protein</fullName>
    </submittedName>
</protein>
<keyword evidence="1" id="KW-0812">Transmembrane</keyword>
<sequence>MVLVLWLVMIVISSLLQIYVWPRIPKSIFKYRGLVLSLSHYSYFYC</sequence>